<dbReference type="Pfam" id="PF22234">
    <property type="entry name" value="Rv2466c-like"/>
    <property type="match status" value="1"/>
</dbReference>
<dbReference type="Gene3D" id="3.40.30.10">
    <property type="entry name" value="Glutaredoxin"/>
    <property type="match status" value="1"/>
</dbReference>
<dbReference type="InterPro" id="IPR053977">
    <property type="entry name" value="Rv2466c-like"/>
</dbReference>
<organism evidence="1 2">
    <name type="scientific">Plantactinospora soyae</name>
    <dbReference type="NCBI Taxonomy" id="1544732"/>
    <lineage>
        <taxon>Bacteria</taxon>
        <taxon>Bacillati</taxon>
        <taxon>Actinomycetota</taxon>
        <taxon>Actinomycetes</taxon>
        <taxon>Micromonosporales</taxon>
        <taxon>Micromonosporaceae</taxon>
        <taxon>Plantactinospora</taxon>
    </lineage>
</organism>
<evidence type="ECO:0008006" key="3">
    <source>
        <dbReference type="Google" id="ProtNLM"/>
    </source>
</evidence>
<keyword evidence="2" id="KW-1185">Reference proteome</keyword>
<reference evidence="1" key="1">
    <citation type="submission" date="2020-10" db="EMBL/GenBank/DDBJ databases">
        <title>Sequencing the genomes of 1000 actinobacteria strains.</title>
        <authorList>
            <person name="Klenk H.-P."/>
        </authorList>
    </citation>
    <scope>NUCLEOTIDE SEQUENCE</scope>
    <source>
        <strain evidence="1">DSM 46832</strain>
    </source>
</reference>
<proteinExistence type="predicted"/>
<dbReference type="RefSeq" id="WP_192770109.1">
    <property type="nucleotide sequence ID" value="NZ_JADBEB010000001.1"/>
</dbReference>
<protein>
    <recommendedName>
        <fullName evidence="3">Disulfide bond formation protein DsbA</fullName>
    </recommendedName>
</protein>
<dbReference type="SUPFAM" id="SSF52833">
    <property type="entry name" value="Thioredoxin-like"/>
    <property type="match status" value="1"/>
</dbReference>
<sequence>MNVTAPGRPAQTVADAWIDPRCPWAWVTSRWLFEVEQVRSVETRFHVMSLSVLNEGREVPEKYRTAMVEGWGPVRVCIAAEQQHGPEALRSLYIAMATRIHHQKAGLGQDMILASLADVDLPAELADVAQTTDCDKALRESHHAGMDPVGSEVGTPVIHVPGPGGELIAFFGPVLSPAPRGEAAGRLWDGVLALASTDGFFELKRTRDRDALFD</sequence>
<dbReference type="EMBL" id="JADBEB010000001">
    <property type="protein sequence ID" value="MBE1490919.1"/>
    <property type="molecule type" value="Genomic_DNA"/>
</dbReference>
<dbReference type="InterPro" id="IPR036249">
    <property type="entry name" value="Thioredoxin-like_sf"/>
</dbReference>
<evidence type="ECO:0000313" key="1">
    <source>
        <dbReference type="EMBL" id="MBE1490919.1"/>
    </source>
</evidence>
<evidence type="ECO:0000313" key="2">
    <source>
        <dbReference type="Proteomes" id="UP000649753"/>
    </source>
</evidence>
<comment type="caution">
    <text evidence="1">The sequence shown here is derived from an EMBL/GenBank/DDBJ whole genome shotgun (WGS) entry which is preliminary data.</text>
</comment>
<accession>A0A927R905</accession>
<gene>
    <name evidence="1" type="ORF">H4W31_006557</name>
</gene>
<dbReference type="AlphaFoldDB" id="A0A927R905"/>
<dbReference type="Proteomes" id="UP000649753">
    <property type="component" value="Unassembled WGS sequence"/>
</dbReference>
<name>A0A927R905_9ACTN</name>